<dbReference type="AlphaFoldDB" id="A0A919PIE3"/>
<accession>A0A919PIE3</accession>
<sequence>MLLVAAALVLVLLSVGGVVAWRVFAADPRDAAKEYFARLAAGDANGALKIVDASSIAAQLPTSNPLLSAAALSDPAARPRAMTVTHVTEAGDTAMLAVRYQANDATVTQALTARRQGRRFVLVSPFVRLSFAGAAATDKARITVNGVAVDPAGSGSAFPGAYTVTADGNALLAGRSTAAVPSPDATATVTLPPPSLSADGQAKADAAVTAALQQCAAKYFQPGSGCPAVTLFNPPARVVPGSPPPGQLISGSWTVTTAKTDITVTITKVPVCTFTPDAGAVTFSAADGVVHWDVKLAVDGKVLTGQSGDTQFTAKGRVALDADGTLHVTFA</sequence>
<reference evidence="1" key="1">
    <citation type="submission" date="2021-01" db="EMBL/GenBank/DDBJ databases">
        <title>Whole genome shotgun sequence of Dactylosporangium siamense NBRC 106093.</title>
        <authorList>
            <person name="Komaki H."/>
            <person name="Tamura T."/>
        </authorList>
    </citation>
    <scope>NUCLEOTIDE SEQUENCE</scope>
    <source>
        <strain evidence="1">NBRC 106093</strain>
    </source>
</reference>
<protein>
    <submittedName>
        <fullName evidence="1">Uncharacterized protein</fullName>
    </submittedName>
</protein>
<evidence type="ECO:0000313" key="2">
    <source>
        <dbReference type="Proteomes" id="UP000660611"/>
    </source>
</evidence>
<dbReference type="EMBL" id="BONQ01000052">
    <property type="protein sequence ID" value="GIG45420.1"/>
    <property type="molecule type" value="Genomic_DNA"/>
</dbReference>
<gene>
    <name evidence="1" type="ORF">Dsi01nite_034610</name>
</gene>
<keyword evidence="2" id="KW-1185">Reference proteome</keyword>
<name>A0A919PIE3_9ACTN</name>
<evidence type="ECO:0000313" key="1">
    <source>
        <dbReference type="EMBL" id="GIG45420.1"/>
    </source>
</evidence>
<comment type="caution">
    <text evidence="1">The sequence shown here is derived from an EMBL/GenBank/DDBJ whole genome shotgun (WGS) entry which is preliminary data.</text>
</comment>
<proteinExistence type="predicted"/>
<organism evidence="1 2">
    <name type="scientific">Dactylosporangium siamense</name>
    <dbReference type="NCBI Taxonomy" id="685454"/>
    <lineage>
        <taxon>Bacteria</taxon>
        <taxon>Bacillati</taxon>
        <taxon>Actinomycetota</taxon>
        <taxon>Actinomycetes</taxon>
        <taxon>Micromonosporales</taxon>
        <taxon>Micromonosporaceae</taxon>
        <taxon>Dactylosporangium</taxon>
    </lineage>
</organism>
<dbReference type="Proteomes" id="UP000660611">
    <property type="component" value="Unassembled WGS sequence"/>
</dbReference>